<dbReference type="InterPro" id="IPR011989">
    <property type="entry name" value="ARM-like"/>
</dbReference>
<organism evidence="1">
    <name type="scientific">bioreactor metagenome</name>
    <dbReference type="NCBI Taxonomy" id="1076179"/>
    <lineage>
        <taxon>unclassified sequences</taxon>
        <taxon>metagenomes</taxon>
        <taxon>ecological metagenomes</taxon>
    </lineage>
</organism>
<evidence type="ECO:0008006" key="2">
    <source>
        <dbReference type="Google" id="ProtNLM"/>
    </source>
</evidence>
<accession>A0A645HLD7</accession>
<dbReference type="EMBL" id="VSSQ01095910">
    <property type="protein sequence ID" value="MPN39845.1"/>
    <property type="molecule type" value="Genomic_DNA"/>
</dbReference>
<dbReference type="SUPFAM" id="SSF48371">
    <property type="entry name" value="ARM repeat"/>
    <property type="match status" value="1"/>
</dbReference>
<sequence length="75" mass="8046">MSQALVNLGPEAEPAVLEVLALPNLASRAQACGILKQIGTRKSLEPLKDLTAHPVKELSEAAAEASRWIQSRETK</sequence>
<dbReference type="AlphaFoldDB" id="A0A645HLD7"/>
<gene>
    <name evidence="1" type="ORF">SDC9_187379</name>
</gene>
<reference evidence="1" key="1">
    <citation type="submission" date="2019-08" db="EMBL/GenBank/DDBJ databases">
        <authorList>
            <person name="Kucharzyk K."/>
            <person name="Murdoch R.W."/>
            <person name="Higgins S."/>
            <person name="Loffler F."/>
        </authorList>
    </citation>
    <scope>NUCLEOTIDE SEQUENCE</scope>
</reference>
<dbReference type="InterPro" id="IPR016024">
    <property type="entry name" value="ARM-type_fold"/>
</dbReference>
<protein>
    <recommendedName>
        <fullName evidence="2">HEAT repeat domain-containing protein</fullName>
    </recommendedName>
</protein>
<dbReference type="Gene3D" id="1.25.10.10">
    <property type="entry name" value="Leucine-rich Repeat Variant"/>
    <property type="match status" value="1"/>
</dbReference>
<name>A0A645HLD7_9ZZZZ</name>
<proteinExistence type="predicted"/>
<evidence type="ECO:0000313" key="1">
    <source>
        <dbReference type="EMBL" id="MPN39845.1"/>
    </source>
</evidence>
<comment type="caution">
    <text evidence="1">The sequence shown here is derived from an EMBL/GenBank/DDBJ whole genome shotgun (WGS) entry which is preliminary data.</text>
</comment>